<dbReference type="AlphaFoldDB" id="A0A0D1XHI4"/>
<evidence type="ECO:0000313" key="2">
    <source>
        <dbReference type="EMBL" id="KIW01691.1"/>
    </source>
</evidence>
<accession>A0A0D1XHI4</accession>
<name>A0A0D1XHI4_9PEZI</name>
<feature type="region of interest" description="Disordered" evidence="1">
    <location>
        <begin position="60"/>
        <end position="79"/>
    </location>
</feature>
<dbReference type="InParanoid" id="A0A0D1XHI4"/>
<dbReference type="EMBL" id="KN847553">
    <property type="protein sequence ID" value="KIW01691.1"/>
    <property type="molecule type" value="Genomic_DNA"/>
</dbReference>
<evidence type="ECO:0000256" key="1">
    <source>
        <dbReference type="SAM" id="MobiDB-lite"/>
    </source>
</evidence>
<gene>
    <name evidence="2" type="ORF">PV09_06872</name>
</gene>
<keyword evidence="3" id="KW-1185">Reference proteome</keyword>
<evidence type="ECO:0000313" key="3">
    <source>
        <dbReference type="Proteomes" id="UP000053259"/>
    </source>
</evidence>
<proteinExistence type="predicted"/>
<dbReference type="RefSeq" id="XP_016211560.1">
    <property type="nucleotide sequence ID" value="XM_016360574.1"/>
</dbReference>
<reference evidence="2 3" key="1">
    <citation type="submission" date="2015-01" db="EMBL/GenBank/DDBJ databases">
        <title>The Genome Sequence of Ochroconis gallopava CBS43764.</title>
        <authorList>
            <consortium name="The Broad Institute Genomics Platform"/>
            <person name="Cuomo C."/>
            <person name="de Hoog S."/>
            <person name="Gorbushina A."/>
            <person name="Stielow B."/>
            <person name="Teixiera M."/>
            <person name="Abouelleil A."/>
            <person name="Chapman S.B."/>
            <person name="Priest M."/>
            <person name="Young S.K."/>
            <person name="Wortman J."/>
            <person name="Nusbaum C."/>
            <person name="Birren B."/>
        </authorList>
    </citation>
    <scope>NUCLEOTIDE SEQUENCE [LARGE SCALE GENOMIC DNA]</scope>
    <source>
        <strain evidence="2 3">CBS 43764</strain>
    </source>
</reference>
<protein>
    <submittedName>
        <fullName evidence="2">Uncharacterized protein</fullName>
    </submittedName>
</protein>
<dbReference type="VEuPathDB" id="FungiDB:PV09_06872"/>
<dbReference type="GeneID" id="27314845"/>
<dbReference type="Proteomes" id="UP000053259">
    <property type="component" value="Unassembled WGS sequence"/>
</dbReference>
<organism evidence="2 3">
    <name type="scientific">Verruconis gallopava</name>
    <dbReference type="NCBI Taxonomy" id="253628"/>
    <lineage>
        <taxon>Eukaryota</taxon>
        <taxon>Fungi</taxon>
        <taxon>Dikarya</taxon>
        <taxon>Ascomycota</taxon>
        <taxon>Pezizomycotina</taxon>
        <taxon>Dothideomycetes</taxon>
        <taxon>Pleosporomycetidae</taxon>
        <taxon>Venturiales</taxon>
        <taxon>Sympoventuriaceae</taxon>
        <taxon>Verruconis</taxon>
    </lineage>
</organism>
<dbReference type="HOGENOM" id="CLU_1679312_0_0_1"/>
<feature type="compositionally biased region" description="Polar residues" evidence="1">
    <location>
        <begin position="60"/>
        <end position="76"/>
    </location>
</feature>
<sequence length="157" mass="17271">MATQAAARGGAVAARTTGRAALLPAKSAEELKADRPRIKQLYRAGLPRAAYNLINIFSNRPLTPNQRAPTESTLSPNLDDRIGAANARLEEVLGKPLKAPENHTTWVIQRRGQHIPTGIIARDLKNRFWHRMFKGSRDAAQAINQGKRSKDSESDAK</sequence>